<dbReference type="Proteomes" id="UP000325372">
    <property type="component" value="Unassembled WGS sequence"/>
</dbReference>
<sequence length="610" mass="67471">MSTEQTNQTHAEAGLYAFDQCKAYPLPDNRILVRNPRSGRQAVLTPDVYSALTACTQFRTLADHAARLASDNPALNGQEGAIVQVLDSVRRDGLLISAQIYATTLGGAVNPRLNSDRPVVAIITWERPDALARCLDSLAGHCELSNAVAFYIIDDSRQAANQARNRETTSAFAERTDTPVRYMGETEQRQYLQQLITAVPAHGEAIRFLADRDRWTDYWTSGLARTMALLVSAGRRLLVLDDDILAVPHEPYRGDGAPAFSEGGREAAFFANDDDWQEFRASDDTDPMLRHLRYLGASLPAALGAMGTGELPLSSFEGATVPFMESLGDDSRVLVTECGSLGDPGTSRLDWITGLDGASMERLLASDDSVDCALSRRNGWSGQSRPTLSPRANMSQFTGLDNRHLLPPYIPVFRGEDRLFGDMTAFVHPGSVALDDAWAVPHKPIPERQWTDADRQLKTPSAFPAFAMDWVRDHADDRRGEEPLARLRRLAQLYADLAELDHEAMVELHTDYLLRARADDYRHLKALQGVATDAPAAWQLLIGKGVERLNRELAGEPVPGPVTGHPENLRGESLTEWWRVFWRDFGRALQAWPAIRQAALRLNGTLPADK</sequence>
<accession>A0A5N0T9M5</accession>
<organism evidence="1 2">
    <name type="scientific">Marinihelvus fidelis</name>
    <dbReference type="NCBI Taxonomy" id="2613842"/>
    <lineage>
        <taxon>Bacteria</taxon>
        <taxon>Pseudomonadati</taxon>
        <taxon>Pseudomonadota</taxon>
        <taxon>Gammaproteobacteria</taxon>
        <taxon>Chromatiales</taxon>
        <taxon>Wenzhouxiangellaceae</taxon>
        <taxon>Marinihelvus</taxon>
    </lineage>
</organism>
<dbReference type="RefSeq" id="WP_191621325.1">
    <property type="nucleotide sequence ID" value="NZ_VYXP01000005.1"/>
</dbReference>
<dbReference type="AlphaFoldDB" id="A0A5N0T9M5"/>
<proteinExistence type="predicted"/>
<evidence type="ECO:0000313" key="2">
    <source>
        <dbReference type="Proteomes" id="UP000325372"/>
    </source>
</evidence>
<gene>
    <name evidence="1" type="ORF">F3N42_09130</name>
</gene>
<reference evidence="1 2" key="1">
    <citation type="submission" date="2019-09" db="EMBL/GenBank/DDBJ databases">
        <title>Wenzhouxiangella sp. Genome sequencing and assembly.</title>
        <authorList>
            <person name="Zhang R."/>
        </authorList>
    </citation>
    <scope>NUCLEOTIDE SEQUENCE [LARGE SCALE GENOMIC DNA]</scope>
    <source>
        <strain evidence="1 2">W260</strain>
    </source>
</reference>
<evidence type="ECO:0000313" key="1">
    <source>
        <dbReference type="EMBL" id="KAA9131471.1"/>
    </source>
</evidence>
<name>A0A5N0T9M5_9GAMM</name>
<keyword evidence="2" id="KW-1185">Reference proteome</keyword>
<protein>
    <submittedName>
        <fullName evidence="1">Uncharacterized protein</fullName>
    </submittedName>
</protein>
<comment type="caution">
    <text evidence="1">The sequence shown here is derived from an EMBL/GenBank/DDBJ whole genome shotgun (WGS) entry which is preliminary data.</text>
</comment>
<dbReference type="EMBL" id="VYXP01000005">
    <property type="protein sequence ID" value="KAA9131471.1"/>
    <property type="molecule type" value="Genomic_DNA"/>
</dbReference>